<keyword evidence="4" id="KW-0804">Transcription</keyword>
<organism evidence="7 8">
    <name type="scientific">Pseudovibrio japonicus</name>
    <dbReference type="NCBI Taxonomy" id="366534"/>
    <lineage>
        <taxon>Bacteria</taxon>
        <taxon>Pseudomonadati</taxon>
        <taxon>Pseudomonadota</taxon>
        <taxon>Alphaproteobacteria</taxon>
        <taxon>Hyphomicrobiales</taxon>
        <taxon>Stappiaceae</taxon>
        <taxon>Pseudovibrio</taxon>
    </lineage>
</organism>
<keyword evidence="8" id="KW-1185">Reference proteome</keyword>
<keyword evidence="3 5" id="KW-0238">DNA-binding</keyword>
<gene>
    <name evidence="7" type="ORF">GCM10007094_34270</name>
</gene>
<protein>
    <submittedName>
        <fullName evidence="7">Transcriptional regulator</fullName>
    </submittedName>
</protein>
<dbReference type="PROSITE" id="PS50977">
    <property type="entry name" value="HTH_TETR_2"/>
    <property type="match status" value="1"/>
</dbReference>
<evidence type="ECO:0000259" key="6">
    <source>
        <dbReference type="PROSITE" id="PS50977"/>
    </source>
</evidence>
<dbReference type="SUPFAM" id="SSF48498">
    <property type="entry name" value="Tetracyclin repressor-like, C-terminal domain"/>
    <property type="match status" value="1"/>
</dbReference>
<proteinExistence type="predicted"/>
<keyword evidence="2" id="KW-0805">Transcription regulation</keyword>
<evidence type="ECO:0000313" key="8">
    <source>
        <dbReference type="Proteomes" id="UP000637980"/>
    </source>
</evidence>
<dbReference type="PANTHER" id="PTHR30055:SF228">
    <property type="entry name" value="TRANSCRIPTIONAL REGULATOR-RELATED"/>
    <property type="match status" value="1"/>
</dbReference>
<evidence type="ECO:0000256" key="2">
    <source>
        <dbReference type="ARBA" id="ARBA00023015"/>
    </source>
</evidence>
<dbReference type="RefSeq" id="WP_189438032.1">
    <property type="nucleotide sequence ID" value="NZ_BMXE01000007.1"/>
</dbReference>
<feature type="DNA-binding region" description="H-T-H motif" evidence="5">
    <location>
        <begin position="34"/>
        <end position="53"/>
    </location>
</feature>
<dbReference type="InterPro" id="IPR050109">
    <property type="entry name" value="HTH-type_TetR-like_transc_reg"/>
</dbReference>
<dbReference type="Proteomes" id="UP000637980">
    <property type="component" value="Unassembled WGS sequence"/>
</dbReference>
<dbReference type="InterPro" id="IPR036271">
    <property type="entry name" value="Tet_transcr_reg_TetR-rel_C_sf"/>
</dbReference>
<evidence type="ECO:0000313" key="7">
    <source>
        <dbReference type="EMBL" id="GHB42209.1"/>
    </source>
</evidence>
<dbReference type="InterPro" id="IPR009057">
    <property type="entry name" value="Homeodomain-like_sf"/>
</dbReference>
<evidence type="ECO:0000256" key="3">
    <source>
        <dbReference type="ARBA" id="ARBA00023125"/>
    </source>
</evidence>
<evidence type="ECO:0000256" key="1">
    <source>
        <dbReference type="ARBA" id="ARBA00022491"/>
    </source>
</evidence>
<dbReference type="Pfam" id="PF13977">
    <property type="entry name" value="TetR_C_6"/>
    <property type="match status" value="1"/>
</dbReference>
<dbReference type="Gene3D" id="1.10.357.10">
    <property type="entry name" value="Tetracycline Repressor, domain 2"/>
    <property type="match status" value="1"/>
</dbReference>
<dbReference type="InterPro" id="IPR039538">
    <property type="entry name" value="BetI_C"/>
</dbReference>
<evidence type="ECO:0000256" key="5">
    <source>
        <dbReference type="PROSITE-ProRule" id="PRU00335"/>
    </source>
</evidence>
<name>A0ABQ3EL22_9HYPH</name>
<dbReference type="SUPFAM" id="SSF46689">
    <property type="entry name" value="Homeodomain-like"/>
    <property type="match status" value="1"/>
</dbReference>
<evidence type="ECO:0000256" key="4">
    <source>
        <dbReference type="ARBA" id="ARBA00023163"/>
    </source>
</evidence>
<dbReference type="EMBL" id="BMXE01000007">
    <property type="protein sequence ID" value="GHB42209.1"/>
    <property type="molecule type" value="Genomic_DNA"/>
</dbReference>
<accession>A0ABQ3EL22</accession>
<dbReference type="Pfam" id="PF00440">
    <property type="entry name" value="TetR_N"/>
    <property type="match status" value="1"/>
</dbReference>
<dbReference type="PRINTS" id="PR00455">
    <property type="entry name" value="HTHTETR"/>
</dbReference>
<sequence length="215" mass="23625">MPAQRKNSAEGDRKQDLVEATLHCISEKGIQATTLREVAARAGVSNGLIRHHFGCKARLITAAYRKTIELITANTMEVLLSKDGSAHERMRRFVGATLSSPASDYQILSLWATFVSQSRVDPLIAAVRDESYLQLRRATEPLLAELFEAEGRPLPPQELEETSIIVHGVLDGLWIEACLDENAGGKEKLIGLAIIALEKILEVNLSTVKRLKAVC</sequence>
<dbReference type="PANTHER" id="PTHR30055">
    <property type="entry name" value="HTH-TYPE TRANSCRIPTIONAL REGULATOR RUTR"/>
    <property type="match status" value="1"/>
</dbReference>
<comment type="caution">
    <text evidence="7">The sequence shown here is derived from an EMBL/GenBank/DDBJ whole genome shotgun (WGS) entry which is preliminary data.</text>
</comment>
<dbReference type="InterPro" id="IPR001647">
    <property type="entry name" value="HTH_TetR"/>
</dbReference>
<reference evidence="8" key="1">
    <citation type="journal article" date="2019" name="Int. J. Syst. Evol. Microbiol.">
        <title>The Global Catalogue of Microorganisms (GCM) 10K type strain sequencing project: providing services to taxonomists for standard genome sequencing and annotation.</title>
        <authorList>
            <consortium name="The Broad Institute Genomics Platform"/>
            <consortium name="The Broad Institute Genome Sequencing Center for Infectious Disease"/>
            <person name="Wu L."/>
            <person name="Ma J."/>
        </authorList>
    </citation>
    <scope>NUCLEOTIDE SEQUENCE [LARGE SCALE GENOMIC DNA]</scope>
    <source>
        <strain evidence="8">KCTC 12861</strain>
    </source>
</reference>
<feature type="domain" description="HTH tetR-type" evidence="6">
    <location>
        <begin position="11"/>
        <end position="71"/>
    </location>
</feature>
<keyword evidence="1" id="KW-0678">Repressor</keyword>